<dbReference type="Gene3D" id="3.10.180.10">
    <property type="entry name" value="2,3-Dihydroxybiphenyl 1,2-Dioxygenase, domain 1"/>
    <property type="match status" value="1"/>
</dbReference>
<evidence type="ECO:0000313" key="2">
    <source>
        <dbReference type="EMBL" id="WCT74823.1"/>
    </source>
</evidence>
<protein>
    <submittedName>
        <fullName evidence="2">VOC family protein</fullName>
    </submittedName>
</protein>
<dbReference type="InterPro" id="IPR037523">
    <property type="entry name" value="VOC_core"/>
</dbReference>
<dbReference type="PANTHER" id="PTHR35006">
    <property type="entry name" value="GLYOXALASE FAMILY PROTEIN (AFU_ORTHOLOGUE AFUA_5G14830)"/>
    <property type="match status" value="1"/>
</dbReference>
<feature type="domain" description="VOC" evidence="1">
    <location>
        <begin position="1"/>
        <end position="122"/>
    </location>
</feature>
<dbReference type="SUPFAM" id="SSF54593">
    <property type="entry name" value="Glyoxalase/Bleomycin resistance protein/Dihydroxybiphenyl dioxygenase"/>
    <property type="match status" value="1"/>
</dbReference>
<reference evidence="2 3" key="1">
    <citation type="submission" date="2023-02" db="EMBL/GenBank/DDBJ databases">
        <title>Genome sequence of Sphingomonas naphthae.</title>
        <authorList>
            <person name="Kim S."/>
            <person name="Heo J."/>
            <person name="Kwon S.-W."/>
        </authorList>
    </citation>
    <scope>NUCLEOTIDE SEQUENCE [LARGE SCALE GENOMIC DNA]</scope>
    <source>
        <strain evidence="2 3">KACC 18716</strain>
    </source>
</reference>
<keyword evidence="3" id="KW-1185">Reference proteome</keyword>
<dbReference type="Pfam" id="PF00903">
    <property type="entry name" value="Glyoxalase"/>
    <property type="match status" value="1"/>
</dbReference>
<dbReference type="EMBL" id="CP117411">
    <property type="protein sequence ID" value="WCT74823.1"/>
    <property type="molecule type" value="Genomic_DNA"/>
</dbReference>
<gene>
    <name evidence="2" type="ORF">PQ455_06275</name>
</gene>
<dbReference type="RefSeq" id="WP_273690185.1">
    <property type="nucleotide sequence ID" value="NZ_CP117411.1"/>
</dbReference>
<name>A0ABY7TNK6_9SPHN</name>
<accession>A0ABY7TNK6</accession>
<sequence length="125" mass="13086">MIHHVSVGTNDIAKGRAFYDAVLPILGMALMKADDTAGHYGSGHLVISVQRPIDGAPATVGNGSHIAFDAEDRAMVDAFYAAAMANGGSSDGAPGIRAEYDDHYYGAFVRDPDGNKIEALTFASK</sequence>
<dbReference type="PROSITE" id="PS51819">
    <property type="entry name" value="VOC"/>
    <property type="match status" value="1"/>
</dbReference>
<organism evidence="2 3">
    <name type="scientific">Sphingomonas naphthae</name>
    <dbReference type="NCBI Taxonomy" id="1813468"/>
    <lineage>
        <taxon>Bacteria</taxon>
        <taxon>Pseudomonadati</taxon>
        <taxon>Pseudomonadota</taxon>
        <taxon>Alphaproteobacteria</taxon>
        <taxon>Sphingomonadales</taxon>
        <taxon>Sphingomonadaceae</taxon>
        <taxon>Sphingomonas</taxon>
    </lineage>
</organism>
<evidence type="ECO:0000259" key="1">
    <source>
        <dbReference type="PROSITE" id="PS51819"/>
    </source>
</evidence>
<evidence type="ECO:0000313" key="3">
    <source>
        <dbReference type="Proteomes" id="UP001220395"/>
    </source>
</evidence>
<dbReference type="InterPro" id="IPR004360">
    <property type="entry name" value="Glyas_Fos-R_dOase_dom"/>
</dbReference>
<dbReference type="InterPro" id="IPR029068">
    <property type="entry name" value="Glyas_Bleomycin-R_OHBP_Dase"/>
</dbReference>
<dbReference type="PANTHER" id="PTHR35006:SF4">
    <property type="entry name" value="BLR7706 PROTEIN"/>
    <property type="match status" value="1"/>
</dbReference>
<proteinExistence type="predicted"/>
<dbReference type="CDD" id="cd07262">
    <property type="entry name" value="VOC_like"/>
    <property type="match status" value="1"/>
</dbReference>
<dbReference type="Proteomes" id="UP001220395">
    <property type="component" value="Chromosome"/>
</dbReference>